<evidence type="ECO:0000313" key="1">
    <source>
        <dbReference type="EMBL" id="KAF5093811.1"/>
    </source>
</evidence>
<organism evidence="1 2">
    <name type="scientific">Geotrichum galactomycetum</name>
    <dbReference type="NCBI Taxonomy" id="27317"/>
    <lineage>
        <taxon>Eukaryota</taxon>
        <taxon>Fungi</taxon>
        <taxon>Dikarya</taxon>
        <taxon>Ascomycota</taxon>
        <taxon>Saccharomycotina</taxon>
        <taxon>Dipodascomycetes</taxon>
        <taxon>Dipodascales</taxon>
        <taxon>Dipodascaceae</taxon>
        <taxon>Geotrichum</taxon>
    </lineage>
</organism>
<dbReference type="Proteomes" id="UP000744676">
    <property type="component" value="Unassembled WGS sequence"/>
</dbReference>
<gene>
    <name evidence="1" type="ORF">D0Z00_003840</name>
</gene>
<evidence type="ECO:0000313" key="2">
    <source>
        <dbReference type="Proteomes" id="UP000744676"/>
    </source>
</evidence>
<protein>
    <submittedName>
        <fullName evidence="1">Uncharacterized protein</fullName>
    </submittedName>
</protein>
<name>A0ACB6V055_9ASCO</name>
<dbReference type="EMBL" id="QVQA01000203">
    <property type="protein sequence ID" value="KAF5093811.1"/>
    <property type="molecule type" value="Genomic_DNA"/>
</dbReference>
<accession>A0ACB6V055</accession>
<keyword evidence="2" id="KW-1185">Reference proteome</keyword>
<comment type="caution">
    <text evidence="1">The sequence shown here is derived from an EMBL/GenBank/DDBJ whole genome shotgun (WGS) entry which is preliminary data.</text>
</comment>
<reference evidence="1 2" key="1">
    <citation type="journal article" date="2020" name="Front. Microbiol.">
        <title>Phenotypic and Genetic Characterization of the Cheese Ripening Yeast Geotrichum candidum.</title>
        <authorList>
            <person name="Perkins V."/>
            <person name="Vignola S."/>
            <person name="Lessard M.H."/>
            <person name="Plante P.L."/>
            <person name="Corbeil J."/>
            <person name="Dugat-Bony E."/>
            <person name="Frenette M."/>
            <person name="Labrie S."/>
        </authorList>
    </citation>
    <scope>NUCLEOTIDE SEQUENCE [LARGE SCALE GENOMIC DNA]</scope>
    <source>
        <strain evidence="1 2">LMA-1147</strain>
    </source>
</reference>
<proteinExistence type="predicted"/>
<sequence length="312" mass="33443">MYKKATSPPSAGAAAALTGNKKRKLEYSKAEWDTLLSTIPVSKRSLDALVMDYLIIEGYQSTAQKFAHEANLLIPSSSNNNNSEGDLYHNGNGSSSNNNSIGDINSTSRTSLAPNVLMGHESGLGHDLEQRNRMAIKSLILSGQIQAAIELINDVDPELLDTHAQLHFDLLRLQLVELIRVIPPTAGGGGTNAELTSEAVTPVLDFAATHLAKRAAAVPRFLVELEQTMALLCMDPITAAKASSSSSSSSNARSSLLDLSLRTTVAHDVNTALLAAQGLPNESKITDLVKLWGWTEQQLGNNRITVDNDLFS</sequence>